<dbReference type="InterPro" id="IPR036188">
    <property type="entry name" value="FAD/NAD-bd_sf"/>
</dbReference>
<keyword evidence="7 10" id="KW-0560">Oxidoreductase</keyword>
<evidence type="ECO:0000256" key="9">
    <source>
        <dbReference type="ARBA" id="ARBA00047707"/>
    </source>
</evidence>
<evidence type="ECO:0000256" key="5">
    <source>
        <dbReference type="ARBA" id="ARBA00022827"/>
    </source>
</evidence>
<comment type="pathway">
    <text evidence="2">Plant hormone metabolism; auxin biosynthesis.</text>
</comment>
<evidence type="ECO:0000256" key="2">
    <source>
        <dbReference type="ARBA" id="ARBA00004814"/>
    </source>
</evidence>
<evidence type="ECO:0000256" key="8">
    <source>
        <dbReference type="ARBA" id="ARBA00023070"/>
    </source>
</evidence>
<keyword evidence="4 10" id="KW-0285">Flavoprotein</keyword>
<sequence length="231" mass="25579">MHSSQYKNGKKFQDKSVLVVGSGNSGMEIAYDLSDHGARTSIVVRNPVHVLTKEMVQLGMTLLKFLPLDIVDKLVVALSMWKFGDLSPFGLQRPNKGPFYTKRATRKSPVIDVGTSRKIKTGEIKVFPALKKVAENRVEFENGKAEKFEAIVFATGYRSTVRKWLMGDDDGLFNEDGMPREKPPNHWKGKNGIYSAGFAGAGLAGISNDALNIAEDIQRLLITQFKMGNTK</sequence>
<evidence type="ECO:0000256" key="1">
    <source>
        <dbReference type="ARBA" id="ARBA00001974"/>
    </source>
</evidence>
<keyword evidence="6" id="KW-0521">NADP</keyword>
<dbReference type="PANTHER" id="PTHR43539">
    <property type="entry name" value="FLAVIN-BINDING MONOOXYGENASE-LIKE PROTEIN (AFU_ORTHOLOGUE AFUA_4G09220)"/>
    <property type="match status" value="1"/>
</dbReference>
<dbReference type="Pfam" id="PF00743">
    <property type="entry name" value="FMO-like"/>
    <property type="match status" value="1"/>
</dbReference>
<dbReference type="GO" id="GO:0103075">
    <property type="term" value="F:indole-3-pyruvate monooxygenase activity"/>
    <property type="evidence" value="ECO:0007669"/>
    <property type="project" value="UniProtKB-EC"/>
</dbReference>
<dbReference type="GO" id="GO:0009851">
    <property type="term" value="P:auxin biosynthetic process"/>
    <property type="evidence" value="ECO:0007669"/>
    <property type="project" value="UniProtKB-KW"/>
</dbReference>
<evidence type="ECO:0000313" key="11">
    <source>
        <dbReference type="EMBL" id="CAH9061923.1"/>
    </source>
</evidence>
<evidence type="ECO:0000256" key="4">
    <source>
        <dbReference type="ARBA" id="ARBA00022630"/>
    </source>
</evidence>
<dbReference type="GO" id="GO:0004499">
    <property type="term" value="F:N,N-dimethylaniline monooxygenase activity"/>
    <property type="evidence" value="ECO:0007669"/>
    <property type="project" value="InterPro"/>
</dbReference>
<evidence type="ECO:0000256" key="3">
    <source>
        <dbReference type="ARBA" id="ARBA00009183"/>
    </source>
</evidence>
<gene>
    <name evidence="11" type="ORF">CEPIT_LOCUS1765</name>
</gene>
<keyword evidence="10" id="KW-0503">Monooxygenase</keyword>
<dbReference type="InterPro" id="IPR020946">
    <property type="entry name" value="Flavin_mOase-like"/>
</dbReference>
<proteinExistence type="inferred from homology"/>
<dbReference type="Gene3D" id="3.50.50.60">
    <property type="entry name" value="FAD/NAD(P)-binding domain"/>
    <property type="match status" value="1"/>
</dbReference>
<dbReference type="GO" id="GO:0050660">
    <property type="term" value="F:flavin adenine dinucleotide binding"/>
    <property type="evidence" value="ECO:0007669"/>
    <property type="project" value="InterPro"/>
</dbReference>
<evidence type="ECO:0000256" key="7">
    <source>
        <dbReference type="ARBA" id="ARBA00023002"/>
    </source>
</evidence>
<organism evidence="11 12">
    <name type="scientific">Cuscuta epithymum</name>
    <dbReference type="NCBI Taxonomy" id="186058"/>
    <lineage>
        <taxon>Eukaryota</taxon>
        <taxon>Viridiplantae</taxon>
        <taxon>Streptophyta</taxon>
        <taxon>Embryophyta</taxon>
        <taxon>Tracheophyta</taxon>
        <taxon>Spermatophyta</taxon>
        <taxon>Magnoliopsida</taxon>
        <taxon>eudicotyledons</taxon>
        <taxon>Gunneridae</taxon>
        <taxon>Pentapetalae</taxon>
        <taxon>asterids</taxon>
        <taxon>lamiids</taxon>
        <taxon>Solanales</taxon>
        <taxon>Convolvulaceae</taxon>
        <taxon>Cuscuteae</taxon>
        <taxon>Cuscuta</taxon>
        <taxon>Cuscuta subgen. Cuscuta</taxon>
    </lineage>
</organism>
<keyword evidence="12" id="KW-1185">Reference proteome</keyword>
<evidence type="ECO:0000256" key="6">
    <source>
        <dbReference type="ARBA" id="ARBA00022857"/>
    </source>
</evidence>
<dbReference type="EMBL" id="CAMAPF010000010">
    <property type="protein sequence ID" value="CAH9061923.1"/>
    <property type="molecule type" value="Genomic_DNA"/>
</dbReference>
<reference evidence="11" key="1">
    <citation type="submission" date="2022-07" db="EMBL/GenBank/DDBJ databases">
        <authorList>
            <person name="Macas J."/>
            <person name="Novak P."/>
            <person name="Neumann P."/>
        </authorList>
    </citation>
    <scope>NUCLEOTIDE SEQUENCE</scope>
</reference>
<comment type="similarity">
    <text evidence="3 10">Belongs to the FMO family.</text>
</comment>
<dbReference type="Proteomes" id="UP001152523">
    <property type="component" value="Unassembled WGS sequence"/>
</dbReference>
<evidence type="ECO:0000313" key="12">
    <source>
        <dbReference type="Proteomes" id="UP001152523"/>
    </source>
</evidence>
<protein>
    <recommendedName>
        <fullName evidence="10">Flavin-containing monooxygenase</fullName>
        <ecNumber evidence="10">1.-.-.-</ecNumber>
    </recommendedName>
</protein>
<dbReference type="SUPFAM" id="SSF51971">
    <property type="entry name" value="Nucleotide-binding domain"/>
    <property type="match status" value="1"/>
</dbReference>
<dbReference type="InterPro" id="IPR050982">
    <property type="entry name" value="Auxin_biosynth/cation_transpt"/>
</dbReference>
<accession>A0AAV0C303</accession>
<dbReference type="SUPFAM" id="SSF51905">
    <property type="entry name" value="FAD/NAD(P)-binding domain"/>
    <property type="match status" value="1"/>
</dbReference>
<keyword evidence="5 10" id="KW-0274">FAD</keyword>
<dbReference type="PRINTS" id="PR00420">
    <property type="entry name" value="RNGMNOXGNASE"/>
</dbReference>
<name>A0AAV0C303_9ASTE</name>
<evidence type="ECO:0000256" key="10">
    <source>
        <dbReference type="RuleBase" id="RU361177"/>
    </source>
</evidence>
<comment type="caution">
    <text evidence="11">The sequence shown here is derived from an EMBL/GenBank/DDBJ whole genome shotgun (WGS) entry which is preliminary data.</text>
</comment>
<keyword evidence="8" id="KW-0073">Auxin biosynthesis</keyword>
<dbReference type="EC" id="1.-.-.-" evidence="10"/>
<dbReference type="GO" id="GO:0050661">
    <property type="term" value="F:NADP binding"/>
    <property type="evidence" value="ECO:0007669"/>
    <property type="project" value="InterPro"/>
</dbReference>
<dbReference type="PANTHER" id="PTHR43539:SF9">
    <property type="entry name" value="INDOLE-3-PYRUVATE MONOOXYGENASE YUCCA11-RELATED"/>
    <property type="match status" value="1"/>
</dbReference>
<dbReference type="AlphaFoldDB" id="A0AAV0C303"/>
<comment type="cofactor">
    <cofactor evidence="1 10">
        <name>FAD</name>
        <dbReference type="ChEBI" id="CHEBI:57692"/>
    </cofactor>
</comment>
<comment type="catalytic activity">
    <reaction evidence="9">
        <text>indole-3-pyruvate + NADPH + O2 + H(+) = (indol-3-yl)acetate + CO2 + NADP(+) + H2O</text>
        <dbReference type="Rhea" id="RHEA:34331"/>
        <dbReference type="ChEBI" id="CHEBI:15377"/>
        <dbReference type="ChEBI" id="CHEBI:15378"/>
        <dbReference type="ChEBI" id="CHEBI:15379"/>
        <dbReference type="ChEBI" id="CHEBI:16526"/>
        <dbReference type="ChEBI" id="CHEBI:17640"/>
        <dbReference type="ChEBI" id="CHEBI:30854"/>
        <dbReference type="ChEBI" id="CHEBI:57783"/>
        <dbReference type="ChEBI" id="CHEBI:58349"/>
        <dbReference type="EC" id="1.14.13.168"/>
    </reaction>
</comment>